<dbReference type="EMBL" id="BONY01000056">
    <property type="protein sequence ID" value="GIH08852.1"/>
    <property type="molecule type" value="Genomic_DNA"/>
</dbReference>
<dbReference type="InterPro" id="IPR042197">
    <property type="entry name" value="Apaf_helical"/>
</dbReference>
<dbReference type="SUPFAM" id="SSF47413">
    <property type="entry name" value="lambda repressor-like DNA-binding domains"/>
    <property type="match status" value="1"/>
</dbReference>
<keyword evidence="3" id="KW-1185">Reference proteome</keyword>
<protein>
    <recommendedName>
        <fullName evidence="1">HTH cro/C1-type domain-containing protein</fullName>
    </recommendedName>
</protein>
<dbReference type="InterPro" id="IPR011990">
    <property type="entry name" value="TPR-like_helical_dom_sf"/>
</dbReference>
<comment type="caution">
    <text evidence="2">The sequence shown here is derived from an EMBL/GenBank/DDBJ whole genome shotgun (WGS) entry which is preliminary data.</text>
</comment>
<dbReference type="Proteomes" id="UP000612899">
    <property type="component" value="Unassembled WGS sequence"/>
</dbReference>
<accession>A0A8J3QF36</accession>
<evidence type="ECO:0000313" key="3">
    <source>
        <dbReference type="Proteomes" id="UP000612899"/>
    </source>
</evidence>
<dbReference type="Pfam" id="PF13191">
    <property type="entry name" value="AAA_16"/>
    <property type="match status" value="1"/>
</dbReference>
<dbReference type="PANTHER" id="PTHR47691">
    <property type="entry name" value="REGULATOR-RELATED"/>
    <property type="match status" value="1"/>
</dbReference>
<dbReference type="CDD" id="cd00093">
    <property type="entry name" value="HTH_XRE"/>
    <property type="match status" value="1"/>
</dbReference>
<reference evidence="2" key="1">
    <citation type="submission" date="2021-01" db="EMBL/GenBank/DDBJ databases">
        <title>Whole genome shotgun sequence of Rhizocola hellebori NBRC 109834.</title>
        <authorList>
            <person name="Komaki H."/>
            <person name="Tamura T."/>
        </authorList>
    </citation>
    <scope>NUCLEOTIDE SEQUENCE</scope>
    <source>
        <strain evidence="2">NBRC 109834</strain>
    </source>
</reference>
<dbReference type="Gene3D" id="1.25.40.10">
    <property type="entry name" value="Tetratricopeptide repeat domain"/>
    <property type="match status" value="1"/>
</dbReference>
<evidence type="ECO:0000313" key="2">
    <source>
        <dbReference type="EMBL" id="GIH08852.1"/>
    </source>
</evidence>
<sequence>MTSVSTYDSGHPVMVFAKTLREIKERTGQSYRALASRSLMSAAALHRYCTGESVPSEFTAILRFAKVHGTTNEQLVELHQLWLRARRYEQASTETSNVERRATGPRQLPQAVWGFTGRAEHLTKLESLLATPAGSGPSPVAVIQGSPGVGKSALAIQAAHRLSDRFPDGQLYVNLQGASPRQLPLRPLEVVGRFLRALGVDTSQIPSELDEAAAALRSALAGQRLLMVLDDAADSAQIGPLLPGASSCAVITTSRRMLTDLPAALHVHLAMFDPAESVALLQQLAGQRVAAQEEAAAMVASLCGGLPLALRIAATRLNSRPSWQVSTLVEQLSAARGRLDALNAGDTGVRASFAVSYEDLKRSIEPLDKEAARAFPLLGIPDGGDIAVATAARLMELDAASAQEVLERLVDVHLLEATAPGRYRLHDLLRLYAQELAASTLAPSGEAEALQRVLALAIGSAWAASALLMPGAERLSNIDGRWAGSGLRFDSAAAAIEWLEEERTNLLALIGQAAACERAPAAATFQLAQALFAFFRVRGHTETWIRIQEIAVGLAEKNNDLPALALAVGDLGVAYDRQGDLAMAEQCHLRALEIRERLIDKLGAAACHSNLGIVYAKQGRVAEGILSQQRTLELFRELGHLRGQAVILNNLGVVLGGQDRLTEALACHHECLELRRRMGDRRGEAISIANVGIIHDRLGDLPEAIRCQHQSLDIALELGDLECQAEASKNLGATRIKAGDPEGQANIDQALALFERLDHAYGQAQTHHQAAEAHLHTNRRDRATPHLEQALALYEKLSPTDADQIRRLLSGC</sequence>
<dbReference type="RefSeq" id="WP_203912596.1">
    <property type="nucleotide sequence ID" value="NZ_BONY01000056.1"/>
</dbReference>
<organism evidence="2 3">
    <name type="scientific">Rhizocola hellebori</name>
    <dbReference type="NCBI Taxonomy" id="1392758"/>
    <lineage>
        <taxon>Bacteria</taxon>
        <taxon>Bacillati</taxon>
        <taxon>Actinomycetota</taxon>
        <taxon>Actinomycetes</taxon>
        <taxon>Micromonosporales</taxon>
        <taxon>Micromonosporaceae</taxon>
        <taxon>Rhizocola</taxon>
    </lineage>
</organism>
<dbReference type="Gene3D" id="1.10.10.10">
    <property type="entry name" value="Winged helix-like DNA-binding domain superfamily/Winged helix DNA-binding domain"/>
    <property type="match status" value="1"/>
</dbReference>
<dbReference type="Gene3D" id="1.10.8.430">
    <property type="entry name" value="Helical domain of apoptotic protease-activating factors"/>
    <property type="match status" value="1"/>
</dbReference>
<dbReference type="AlphaFoldDB" id="A0A8J3QF36"/>
<dbReference type="Pfam" id="PF13560">
    <property type="entry name" value="HTH_31"/>
    <property type="match status" value="1"/>
</dbReference>
<dbReference type="SUPFAM" id="SSF48452">
    <property type="entry name" value="TPR-like"/>
    <property type="match status" value="1"/>
</dbReference>
<dbReference type="SMART" id="SM00028">
    <property type="entry name" value="TPR"/>
    <property type="match status" value="5"/>
</dbReference>
<dbReference type="InterPro" id="IPR041664">
    <property type="entry name" value="AAA_16"/>
</dbReference>
<feature type="domain" description="HTH cro/C1-type" evidence="1">
    <location>
        <begin position="19"/>
        <end position="75"/>
    </location>
</feature>
<dbReference type="SUPFAM" id="SSF52540">
    <property type="entry name" value="P-loop containing nucleoside triphosphate hydrolases"/>
    <property type="match status" value="1"/>
</dbReference>
<dbReference type="InterPro" id="IPR027417">
    <property type="entry name" value="P-loop_NTPase"/>
</dbReference>
<gene>
    <name evidence="2" type="ORF">Rhe02_69190</name>
</gene>
<dbReference type="Pfam" id="PF13424">
    <property type="entry name" value="TPR_12"/>
    <property type="match status" value="2"/>
</dbReference>
<dbReference type="Gene3D" id="3.40.50.300">
    <property type="entry name" value="P-loop containing nucleotide triphosphate hydrolases"/>
    <property type="match status" value="1"/>
</dbReference>
<dbReference type="PRINTS" id="PR00364">
    <property type="entry name" value="DISEASERSIST"/>
</dbReference>
<dbReference type="InterPro" id="IPR036388">
    <property type="entry name" value="WH-like_DNA-bd_sf"/>
</dbReference>
<dbReference type="InterPro" id="IPR001387">
    <property type="entry name" value="Cro/C1-type_HTH"/>
</dbReference>
<name>A0A8J3QF36_9ACTN</name>
<dbReference type="SMART" id="SM00530">
    <property type="entry name" value="HTH_XRE"/>
    <property type="match status" value="1"/>
</dbReference>
<evidence type="ECO:0000259" key="1">
    <source>
        <dbReference type="SMART" id="SM00530"/>
    </source>
</evidence>
<dbReference type="PANTHER" id="PTHR47691:SF3">
    <property type="entry name" value="HTH-TYPE TRANSCRIPTIONAL REGULATOR RV0890C-RELATED"/>
    <property type="match status" value="1"/>
</dbReference>
<dbReference type="GO" id="GO:0003677">
    <property type="term" value="F:DNA binding"/>
    <property type="evidence" value="ECO:0007669"/>
    <property type="project" value="InterPro"/>
</dbReference>
<proteinExistence type="predicted"/>
<dbReference type="InterPro" id="IPR010982">
    <property type="entry name" value="Lambda_DNA-bd_dom_sf"/>
</dbReference>
<dbReference type="InterPro" id="IPR019734">
    <property type="entry name" value="TPR_rpt"/>
</dbReference>
<dbReference type="GO" id="GO:0043531">
    <property type="term" value="F:ADP binding"/>
    <property type="evidence" value="ECO:0007669"/>
    <property type="project" value="InterPro"/>
</dbReference>